<organism evidence="1 2">
    <name type="scientific">Ignicoccus pacificus DSM 13166</name>
    <dbReference type="NCBI Taxonomy" id="940294"/>
    <lineage>
        <taxon>Archaea</taxon>
        <taxon>Thermoproteota</taxon>
        <taxon>Thermoprotei</taxon>
        <taxon>Desulfurococcales</taxon>
        <taxon>Desulfurococcaceae</taxon>
        <taxon>Ignicoccus</taxon>
    </lineage>
</organism>
<evidence type="ECO:0000313" key="1">
    <source>
        <dbReference type="EMBL" id="UXD22189.1"/>
    </source>
</evidence>
<dbReference type="KEGG" id="ipc:IPA_02425"/>
<reference evidence="1" key="1">
    <citation type="submission" date="2013-11" db="EMBL/GenBank/DDBJ databases">
        <title>Comparative genomics of Ignicoccus.</title>
        <authorList>
            <person name="Podar M."/>
        </authorList>
    </citation>
    <scope>NUCLEOTIDE SEQUENCE</scope>
    <source>
        <strain evidence="1">DSM 13166</strain>
    </source>
</reference>
<protein>
    <submittedName>
        <fullName evidence="1">Uncharacterized protein</fullName>
    </submittedName>
</protein>
<proteinExistence type="predicted"/>
<name>A0A977KAP6_9CREN</name>
<dbReference type="Proteomes" id="UP001063698">
    <property type="component" value="Chromosome"/>
</dbReference>
<evidence type="ECO:0000313" key="2">
    <source>
        <dbReference type="Proteomes" id="UP001063698"/>
    </source>
</evidence>
<keyword evidence="2" id="KW-1185">Reference proteome</keyword>
<accession>A0A977KAP6</accession>
<dbReference type="EMBL" id="CP006868">
    <property type="protein sequence ID" value="UXD22189.1"/>
    <property type="molecule type" value="Genomic_DNA"/>
</dbReference>
<gene>
    <name evidence="1" type="ORF">IPA_02425</name>
</gene>
<sequence length="75" mass="8357">MQRDLGETVDKALIAKDVLKRLGANVVIPRIIIKGKKVYGVGLKDGKVYVVFPEGMEDEIKKIFKKEVVVVESNT</sequence>
<dbReference type="AlphaFoldDB" id="A0A977KAP6"/>